<evidence type="ECO:0000313" key="2">
    <source>
        <dbReference type="Proteomes" id="UP000250163"/>
    </source>
</evidence>
<reference evidence="2" key="1">
    <citation type="submission" date="2018-05" db="EMBL/GenBank/DDBJ databases">
        <authorList>
            <person name="Cea G.-C."/>
            <person name="William W."/>
        </authorList>
    </citation>
    <scope>NUCLEOTIDE SEQUENCE [LARGE SCALE GENOMIC DNA]</scope>
    <source>
        <strain evidence="2">DB21MT 5</strain>
    </source>
</reference>
<dbReference type="SUPFAM" id="SSF55785">
    <property type="entry name" value="PYP-like sensor domain (PAS domain)"/>
    <property type="match status" value="1"/>
</dbReference>
<dbReference type="KEGG" id="mya:MORIYA_3473"/>
<dbReference type="EMBL" id="LS483250">
    <property type="protein sequence ID" value="SQD79928.1"/>
    <property type="molecule type" value="Genomic_DNA"/>
</dbReference>
<keyword evidence="2" id="KW-1185">Reference proteome</keyword>
<dbReference type="AlphaFoldDB" id="A0A330LVV5"/>
<accession>A0A330LVV5</accession>
<dbReference type="Proteomes" id="UP000250163">
    <property type="component" value="Chromosome MORIYA"/>
</dbReference>
<dbReference type="InterPro" id="IPR035965">
    <property type="entry name" value="PAS-like_dom_sf"/>
</dbReference>
<proteinExistence type="predicted"/>
<evidence type="ECO:0000313" key="1">
    <source>
        <dbReference type="EMBL" id="SQD79928.1"/>
    </source>
</evidence>
<sequence>MLHAGEMPAEDYDFLWSSLAAGNTWRGEFYNSKNNGELFGVIASIAAVKQRIHRLTCHDTLGHDTGDLLLVLVLHYSQIMLKVVRSWSSRPTLRCTK</sequence>
<protein>
    <submittedName>
        <fullName evidence="1">Uncharacterized protein</fullName>
    </submittedName>
</protein>
<name>A0A330LVV5_9GAMM</name>
<gene>
    <name evidence="1" type="ORF">MORIYA_3473</name>
</gene>
<organism evidence="1 2">
    <name type="scientific">Moritella yayanosii</name>
    <dbReference type="NCBI Taxonomy" id="69539"/>
    <lineage>
        <taxon>Bacteria</taxon>
        <taxon>Pseudomonadati</taxon>
        <taxon>Pseudomonadota</taxon>
        <taxon>Gammaproteobacteria</taxon>
        <taxon>Alteromonadales</taxon>
        <taxon>Moritellaceae</taxon>
        <taxon>Moritella</taxon>
    </lineage>
</organism>